<keyword evidence="7" id="KW-0966">Cell projection</keyword>
<dbReference type="Pfam" id="PF04712">
    <property type="entry name" value="Radial_spoke"/>
    <property type="match status" value="1"/>
</dbReference>
<evidence type="ECO:0000256" key="3">
    <source>
        <dbReference type="ARBA" id="ARBA00022794"/>
    </source>
</evidence>
<evidence type="ECO:0000256" key="5">
    <source>
        <dbReference type="ARBA" id="ARBA00023069"/>
    </source>
</evidence>
<dbReference type="GO" id="GO:0060091">
    <property type="term" value="C:kinocilium"/>
    <property type="evidence" value="ECO:0007669"/>
    <property type="project" value="UniProtKB-SubCell"/>
</dbReference>
<evidence type="ECO:0000256" key="10">
    <source>
        <dbReference type="ARBA" id="ARBA00041080"/>
    </source>
</evidence>
<dbReference type="GO" id="GO:0001534">
    <property type="term" value="C:radial spoke"/>
    <property type="evidence" value="ECO:0007669"/>
    <property type="project" value="InterPro"/>
</dbReference>
<dbReference type="InterPro" id="IPR055316">
    <property type="entry name" value="RSP9"/>
</dbReference>
<feature type="region of interest" description="Disordered" evidence="11">
    <location>
        <begin position="113"/>
        <end position="135"/>
    </location>
</feature>
<keyword evidence="12" id="KW-1185">Reference proteome</keyword>
<dbReference type="AlphaFoldDB" id="A0A6P7X7R0"/>
<dbReference type="InParanoid" id="A0A6P7X7R0"/>
<evidence type="ECO:0000256" key="2">
    <source>
        <dbReference type="ARBA" id="ARBA00022490"/>
    </source>
</evidence>
<evidence type="ECO:0000256" key="9">
    <source>
        <dbReference type="ARBA" id="ARBA00038319"/>
    </source>
</evidence>
<evidence type="ECO:0000256" key="8">
    <source>
        <dbReference type="ARBA" id="ARBA00037822"/>
    </source>
</evidence>
<feature type="compositionally biased region" description="Basic and acidic residues" evidence="11">
    <location>
        <begin position="113"/>
        <end position="122"/>
    </location>
</feature>
<dbReference type="CTD" id="221421"/>
<evidence type="ECO:0000256" key="1">
    <source>
        <dbReference type="ARBA" id="ARBA00004611"/>
    </source>
</evidence>
<dbReference type="OrthoDB" id="10258956at2759"/>
<feature type="compositionally biased region" description="Acidic residues" evidence="11">
    <location>
        <begin position="123"/>
        <end position="135"/>
    </location>
</feature>
<dbReference type="PANTHER" id="PTHR22069:SF0">
    <property type="entry name" value="RADIAL SPOKE HEAD PROTEIN 9 HOMOLOG"/>
    <property type="match status" value="1"/>
</dbReference>
<dbReference type="KEGG" id="muo:115465324"/>
<keyword evidence="6" id="KW-0206">Cytoskeleton</keyword>
<sequence>MDANSLHFSLELVSGLGQGMSSEQKAALRASLVLLQRDYRFTRVLFWGRIQGLQADYYIAQGCGEDQLHNRSVLYSLNCLDWSLLPPATENMILEASEVIGRFIGDPSHEYEYASTRNKADEDKADEDDPVPDEEEIKSLKEEARLVATIALIDQESAVVPRGAYVKSPHGQVELNRSFQGLSMTEARKLTNYFHCTPTLNPQTKTLEEKAELDPAIDFLNSLEHDIPRGSWSLQFEGGNTVLVLRSLLWPGLTFFHMPMTPHHGHIYIGNGQRNIDLPFML</sequence>
<name>A0A6P7X7R0_9AMPH</name>
<keyword evidence="4" id="KW-0282">Flagellum</keyword>
<dbReference type="Proteomes" id="UP000515156">
    <property type="component" value="Chromosome 3"/>
</dbReference>
<dbReference type="GO" id="GO:0035082">
    <property type="term" value="P:axoneme assembly"/>
    <property type="evidence" value="ECO:0007669"/>
    <property type="project" value="InterPro"/>
</dbReference>
<dbReference type="InterPro" id="IPR006802">
    <property type="entry name" value="Radial_spoke"/>
</dbReference>
<dbReference type="GeneID" id="115465324"/>
<dbReference type="GO" id="GO:0044458">
    <property type="term" value="P:motile cilium assembly"/>
    <property type="evidence" value="ECO:0007669"/>
    <property type="project" value="TreeGrafter"/>
</dbReference>
<keyword evidence="3" id="KW-0970">Cilium biogenesis/degradation</keyword>
<dbReference type="GO" id="GO:0060294">
    <property type="term" value="P:cilium movement involved in cell motility"/>
    <property type="evidence" value="ECO:0007669"/>
    <property type="project" value="InterPro"/>
</dbReference>
<keyword evidence="5" id="KW-0969">Cilium</keyword>
<gene>
    <name evidence="13" type="primary">RSPH9</name>
</gene>
<evidence type="ECO:0000313" key="12">
    <source>
        <dbReference type="Proteomes" id="UP000515156"/>
    </source>
</evidence>
<proteinExistence type="inferred from homology"/>
<evidence type="ECO:0000313" key="13">
    <source>
        <dbReference type="RefSeq" id="XP_030051597.1"/>
    </source>
</evidence>
<evidence type="ECO:0000256" key="7">
    <source>
        <dbReference type="ARBA" id="ARBA00023273"/>
    </source>
</evidence>
<comment type="similarity">
    <text evidence="9">Belongs to the flagellar radial spoke RSP9 family.</text>
</comment>
<evidence type="ECO:0000256" key="11">
    <source>
        <dbReference type="SAM" id="MobiDB-lite"/>
    </source>
</evidence>
<dbReference type="FunCoup" id="A0A6P7X7R0">
    <property type="interactions" value="75"/>
</dbReference>
<dbReference type="RefSeq" id="XP_030051597.1">
    <property type="nucleotide sequence ID" value="XM_030195737.1"/>
</dbReference>
<dbReference type="PANTHER" id="PTHR22069">
    <property type="entry name" value="MITOCHONDRIAL RIBOSOMAL PROTEIN S18"/>
    <property type="match status" value="1"/>
</dbReference>
<comment type="subcellular location">
    <subcellularLocation>
        <location evidence="8">Cell projection</location>
        <location evidence="8">Kinocilium</location>
    </subcellularLocation>
    <subcellularLocation>
        <location evidence="1">Cytoplasm</location>
        <location evidence="1">Cytoskeleton</location>
        <location evidence="1">Flagellum axoneme</location>
    </subcellularLocation>
</comment>
<evidence type="ECO:0000256" key="4">
    <source>
        <dbReference type="ARBA" id="ARBA00022846"/>
    </source>
</evidence>
<reference evidence="13" key="1">
    <citation type="submission" date="2025-08" db="UniProtKB">
        <authorList>
            <consortium name="RefSeq"/>
        </authorList>
    </citation>
    <scope>IDENTIFICATION</scope>
</reference>
<evidence type="ECO:0000256" key="6">
    <source>
        <dbReference type="ARBA" id="ARBA00023212"/>
    </source>
</evidence>
<protein>
    <recommendedName>
        <fullName evidence="10">Radial spoke head protein 9 homolog</fullName>
    </recommendedName>
</protein>
<accession>A0A6P7X7R0</accession>
<keyword evidence="2" id="KW-0963">Cytoplasm</keyword>
<organism evidence="12 13">
    <name type="scientific">Microcaecilia unicolor</name>
    <dbReference type="NCBI Taxonomy" id="1415580"/>
    <lineage>
        <taxon>Eukaryota</taxon>
        <taxon>Metazoa</taxon>
        <taxon>Chordata</taxon>
        <taxon>Craniata</taxon>
        <taxon>Vertebrata</taxon>
        <taxon>Euteleostomi</taxon>
        <taxon>Amphibia</taxon>
        <taxon>Gymnophiona</taxon>
        <taxon>Siphonopidae</taxon>
        <taxon>Microcaecilia</taxon>
    </lineage>
</organism>